<dbReference type="InterPro" id="IPR050397">
    <property type="entry name" value="Env_Response_Regulators"/>
</dbReference>
<feature type="domain" description="Cyclic nucleotide-binding" evidence="1">
    <location>
        <begin position="11"/>
        <end position="113"/>
    </location>
</feature>
<dbReference type="SMART" id="SM00100">
    <property type="entry name" value="cNMP"/>
    <property type="match status" value="1"/>
</dbReference>
<dbReference type="Gene3D" id="2.60.120.10">
    <property type="entry name" value="Jelly Rolls"/>
    <property type="match status" value="1"/>
</dbReference>
<dbReference type="InterPro" id="IPR014710">
    <property type="entry name" value="RmlC-like_jellyroll"/>
</dbReference>
<reference evidence="2 3" key="1">
    <citation type="submission" date="2019-02" db="EMBL/GenBank/DDBJ databases">
        <title>Deep-cultivation of Planctomycetes and their phenomic and genomic characterization uncovers novel biology.</title>
        <authorList>
            <person name="Wiegand S."/>
            <person name="Jogler M."/>
            <person name="Boedeker C."/>
            <person name="Pinto D."/>
            <person name="Vollmers J."/>
            <person name="Rivas-Marin E."/>
            <person name="Kohn T."/>
            <person name="Peeters S.H."/>
            <person name="Heuer A."/>
            <person name="Rast P."/>
            <person name="Oberbeckmann S."/>
            <person name="Bunk B."/>
            <person name="Jeske O."/>
            <person name="Meyerdierks A."/>
            <person name="Storesund J.E."/>
            <person name="Kallscheuer N."/>
            <person name="Luecker S."/>
            <person name="Lage O.M."/>
            <person name="Pohl T."/>
            <person name="Merkel B.J."/>
            <person name="Hornburger P."/>
            <person name="Mueller R.-W."/>
            <person name="Bruemmer F."/>
            <person name="Labrenz M."/>
            <person name="Spormann A.M."/>
            <person name="Op Den Camp H."/>
            <person name="Overmann J."/>
            <person name="Amann R."/>
            <person name="Jetten M.S.M."/>
            <person name="Mascher T."/>
            <person name="Medema M.H."/>
            <person name="Devos D.P."/>
            <person name="Kaster A.-K."/>
            <person name="Ovreas L."/>
            <person name="Rohde M."/>
            <person name="Galperin M.Y."/>
            <person name="Jogler C."/>
        </authorList>
    </citation>
    <scope>NUCLEOTIDE SEQUENCE [LARGE SCALE GENOMIC DNA]</scope>
    <source>
        <strain evidence="2 3">Pla144</strain>
    </source>
</reference>
<organism evidence="2 3">
    <name type="scientific">Bythopirellula polymerisocia</name>
    <dbReference type="NCBI Taxonomy" id="2528003"/>
    <lineage>
        <taxon>Bacteria</taxon>
        <taxon>Pseudomonadati</taxon>
        <taxon>Planctomycetota</taxon>
        <taxon>Planctomycetia</taxon>
        <taxon>Pirellulales</taxon>
        <taxon>Lacipirellulaceae</taxon>
        <taxon>Bythopirellula</taxon>
    </lineage>
</organism>
<dbReference type="GO" id="GO:0003700">
    <property type="term" value="F:DNA-binding transcription factor activity"/>
    <property type="evidence" value="ECO:0007669"/>
    <property type="project" value="TreeGrafter"/>
</dbReference>
<dbReference type="OrthoDB" id="282820at2"/>
<dbReference type="AlphaFoldDB" id="A0A5C6CVZ6"/>
<dbReference type="PANTHER" id="PTHR24567">
    <property type="entry name" value="CRP FAMILY TRANSCRIPTIONAL REGULATORY PROTEIN"/>
    <property type="match status" value="1"/>
</dbReference>
<dbReference type="GO" id="GO:0005829">
    <property type="term" value="C:cytosol"/>
    <property type="evidence" value="ECO:0007669"/>
    <property type="project" value="TreeGrafter"/>
</dbReference>
<keyword evidence="2" id="KW-0675">Receptor</keyword>
<evidence type="ECO:0000313" key="3">
    <source>
        <dbReference type="Proteomes" id="UP000318437"/>
    </source>
</evidence>
<dbReference type="Proteomes" id="UP000318437">
    <property type="component" value="Unassembled WGS sequence"/>
</dbReference>
<dbReference type="EMBL" id="SJPS01000003">
    <property type="protein sequence ID" value="TWU27864.1"/>
    <property type="molecule type" value="Genomic_DNA"/>
</dbReference>
<name>A0A5C6CVZ6_9BACT</name>
<evidence type="ECO:0000313" key="2">
    <source>
        <dbReference type="EMBL" id="TWU27864.1"/>
    </source>
</evidence>
<dbReference type="PANTHER" id="PTHR24567:SF74">
    <property type="entry name" value="HTH-TYPE TRANSCRIPTIONAL REGULATOR ARCR"/>
    <property type="match status" value="1"/>
</dbReference>
<dbReference type="Pfam" id="PF00027">
    <property type="entry name" value="cNMP_binding"/>
    <property type="match status" value="1"/>
</dbReference>
<dbReference type="CDD" id="cd00038">
    <property type="entry name" value="CAP_ED"/>
    <property type="match status" value="1"/>
</dbReference>
<dbReference type="RefSeq" id="WP_146451015.1">
    <property type="nucleotide sequence ID" value="NZ_SJPS01000003.1"/>
</dbReference>
<dbReference type="PROSITE" id="PS50042">
    <property type="entry name" value="CNMP_BINDING_3"/>
    <property type="match status" value="1"/>
</dbReference>
<proteinExistence type="predicted"/>
<accession>A0A5C6CVZ6</accession>
<gene>
    <name evidence="2" type="primary">crp_2</name>
    <name evidence="2" type="ORF">Pla144_26410</name>
</gene>
<protein>
    <submittedName>
        <fullName evidence="2">cAMP receptor protein</fullName>
    </submittedName>
</protein>
<keyword evidence="3" id="KW-1185">Reference proteome</keyword>
<dbReference type="SUPFAM" id="SSF51206">
    <property type="entry name" value="cAMP-binding domain-like"/>
    <property type="match status" value="1"/>
</dbReference>
<dbReference type="InterPro" id="IPR018490">
    <property type="entry name" value="cNMP-bd_dom_sf"/>
</dbReference>
<comment type="caution">
    <text evidence="2">The sequence shown here is derived from an EMBL/GenBank/DDBJ whole genome shotgun (WGS) entry which is preliminary data.</text>
</comment>
<sequence>MSHDSLNGLKIFQDLTETERQEIMALAHPVDVKKGEQIMTQGHRKQSLWFILEGRCQITRRTESGCQLNLAELEPFTHFGEMSFFHPAPHSADVVALTDMKLLRLTREDFDKLAATGCGSALKLVINCVQVMAERLRRTDQWITELECKENHKPTPSEWTVFRDLIFKGG</sequence>
<evidence type="ECO:0000259" key="1">
    <source>
        <dbReference type="PROSITE" id="PS50042"/>
    </source>
</evidence>
<dbReference type="InterPro" id="IPR000595">
    <property type="entry name" value="cNMP-bd_dom"/>
</dbReference>